<name>A0A2P2P0G6_RHIMU</name>
<proteinExistence type="predicted"/>
<dbReference type="AlphaFoldDB" id="A0A2P2P0G6"/>
<dbReference type="EMBL" id="GGEC01067754">
    <property type="protein sequence ID" value="MBX48238.1"/>
    <property type="molecule type" value="Transcribed_RNA"/>
</dbReference>
<organism evidence="1">
    <name type="scientific">Rhizophora mucronata</name>
    <name type="common">Asiatic mangrove</name>
    <dbReference type="NCBI Taxonomy" id="61149"/>
    <lineage>
        <taxon>Eukaryota</taxon>
        <taxon>Viridiplantae</taxon>
        <taxon>Streptophyta</taxon>
        <taxon>Embryophyta</taxon>
        <taxon>Tracheophyta</taxon>
        <taxon>Spermatophyta</taxon>
        <taxon>Magnoliopsida</taxon>
        <taxon>eudicotyledons</taxon>
        <taxon>Gunneridae</taxon>
        <taxon>Pentapetalae</taxon>
        <taxon>rosids</taxon>
        <taxon>fabids</taxon>
        <taxon>Malpighiales</taxon>
        <taxon>Rhizophoraceae</taxon>
        <taxon>Rhizophora</taxon>
    </lineage>
</organism>
<reference evidence="1" key="1">
    <citation type="submission" date="2018-02" db="EMBL/GenBank/DDBJ databases">
        <title>Rhizophora mucronata_Transcriptome.</title>
        <authorList>
            <person name="Meera S.P."/>
            <person name="Sreeshan A."/>
            <person name="Augustine A."/>
        </authorList>
    </citation>
    <scope>NUCLEOTIDE SEQUENCE</scope>
    <source>
        <tissue evidence="1">Leaf</tissue>
    </source>
</reference>
<accession>A0A2P2P0G6</accession>
<protein>
    <submittedName>
        <fullName evidence="1">Uncharacterized protein</fullName>
    </submittedName>
</protein>
<sequence length="61" mass="6876">MLQPELVIQAKSPIPRSGMPEQKHVGKKTEAFAGELHHLTGWGANYLLRSFVNHKEVSRPQ</sequence>
<evidence type="ECO:0000313" key="1">
    <source>
        <dbReference type="EMBL" id="MBX48238.1"/>
    </source>
</evidence>